<evidence type="ECO:0000313" key="2">
    <source>
        <dbReference type="EMBL" id="KAF7598636.1"/>
    </source>
</evidence>
<evidence type="ECO:0000313" key="3">
    <source>
        <dbReference type="EMBL" id="PAS92402.1"/>
    </source>
</evidence>
<gene>
    <name evidence="2" type="ORF">BGI27_12205</name>
    <name evidence="3" type="ORF">CGU29_11760</name>
</gene>
<dbReference type="OrthoDB" id="5297096at2"/>
<reference evidence="3 4" key="2">
    <citation type="submission" date="2017-07" db="EMBL/GenBank/DDBJ databases">
        <title>Candidatus Dactylopiibacterium carminicum, a nitrogen-fixing symbiont of the cochineal insect Dactylopius coccus and Dactylopius opuntiae (Hemiptera: Coccoidea: Dactylopiidae).</title>
        <authorList>
            <person name="Vera A."/>
        </authorList>
    </citation>
    <scope>NUCLEOTIDE SEQUENCE [LARGE SCALE GENOMIC DNA]</scope>
    <source>
        <strain evidence="3 4">NFDCM</strain>
    </source>
</reference>
<keyword evidence="5" id="KW-1185">Reference proteome</keyword>
<sequence length="207" mass="22006">MSFLRTILLSLGVIATCTSHASEPVSFSFRGCSDAQNRPVPAVAEAALPTLFGIGSTDGQPVIRYNPERMPQLLPETRAFLFAHECARIRLNLADGERSPAQAERADCWAANTLLRSGLIKDAKDLEAIATDLSLVGDEWPQLPGPARTLKLSSCSPVRGGVALPQGQTASPQWNACMQACGSRLYACGRSPDCVAVFNQCTAGCGK</sequence>
<dbReference type="AlphaFoldDB" id="A0A272EQN6"/>
<name>A0A272EQN6_9RHOO</name>
<evidence type="ECO:0000313" key="4">
    <source>
        <dbReference type="Proteomes" id="UP000216107"/>
    </source>
</evidence>
<proteinExistence type="predicted"/>
<comment type="caution">
    <text evidence="3">The sequence shown here is derived from an EMBL/GenBank/DDBJ whole genome shotgun (WGS) entry which is preliminary data.</text>
</comment>
<accession>A0A272EQN6</accession>
<reference evidence="2 5" key="1">
    <citation type="submission" date="2016-08" db="EMBL/GenBank/DDBJ databases">
        <title>Candidatus Dactylopiibacterium carminicum genome sequence.</title>
        <authorList>
            <person name="Ramirez-Puebla S.T."/>
            <person name="Ormeno-Orrillo E."/>
            <person name="Vera-Ponce De Leon A."/>
            <person name="Luis L."/>
            <person name="Sanchez-Flores A."/>
            <person name="Monica R."/>
            <person name="Martinez-Romero E."/>
        </authorList>
    </citation>
    <scope>NUCLEOTIDE SEQUENCE [LARGE SCALE GENOMIC DNA]</scope>
    <source>
        <strain evidence="2">END1</strain>
    </source>
</reference>
<evidence type="ECO:0000313" key="5">
    <source>
        <dbReference type="Proteomes" id="UP000623509"/>
    </source>
</evidence>
<dbReference type="EMBL" id="NMRN01000039">
    <property type="protein sequence ID" value="PAS92402.1"/>
    <property type="molecule type" value="Genomic_DNA"/>
</dbReference>
<feature type="signal peptide" evidence="1">
    <location>
        <begin position="1"/>
        <end position="21"/>
    </location>
</feature>
<feature type="chain" id="PRO_5013193609" evidence="1">
    <location>
        <begin position="22"/>
        <end position="207"/>
    </location>
</feature>
<protein>
    <submittedName>
        <fullName evidence="3">Uncharacterized protein</fullName>
    </submittedName>
</protein>
<dbReference type="Proteomes" id="UP000623509">
    <property type="component" value="Unassembled WGS sequence"/>
</dbReference>
<keyword evidence="1" id="KW-0732">Signal</keyword>
<dbReference type="Proteomes" id="UP000216107">
    <property type="component" value="Unassembled WGS sequence"/>
</dbReference>
<organism evidence="3 4">
    <name type="scientific">Candidatus Dactylopiibacterium carminicum</name>
    <dbReference type="NCBI Taxonomy" id="857335"/>
    <lineage>
        <taxon>Bacteria</taxon>
        <taxon>Pseudomonadati</taxon>
        <taxon>Pseudomonadota</taxon>
        <taxon>Betaproteobacteria</taxon>
        <taxon>Rhodocyclales</taxon>
        <taxon>Rhodocyclaceae</taxon>
        <taxon>Candidatus Dactylopiibacterium</taxon>
    </lineage>
</organism>
<dbReference type="EMBL" id="MDUX01000042">
    <property type="protein sequence ID" value="KAF7598636.1"/>
    <property type="molecule type" value="Genomic_DNA"/>
</dbReference>
<evidence type="ECO:0000256" key="1">
    <source>
        <dbReference type="SAM" id="SignalP"/>
    </source>
</evidence>
<dbReference type="RefSeq" id="WP_095525155.1">
    <property type="nucleotide sequence ID" value="NZ_MDUX01000042.1"/>
</dbReference>